<gene>
    <name evidence="2" type="ORF">E5S68_06575</name>
</gene>
<dbReference type="AlphaFoldDB" id="A0A4Z1DX10"/>
<proteinExistence type="predicted"/>
<reference evidence="2 3" key="1">
    <citation type="submission" date="2019-04" db="EMBL/GenBank/DDBJ databases">
        <title>Genome sequencing of Streptococcus rubneri DSM 26920(T).</title>
        <authorList>
            <person name="Kook J.-K."/>
            <person name="Park S.-N."/>
            <person name="Lim Y.K."/>
        </authorList>
    </citation>
    <scope>NUCLEOTIDE SEQUENCE [LARGE SCALE GENOMIC DNA]</scope>
    <source>
        <strain evidence="2 3">DSM 26920</strain>
    </source>
</reference>
<dbReference type="Proteomes" id="UP000297986">
    <property type="component" value="Unassembled WGS sequence"/>
</dbReference>
<evidence type="ECO:0000313" key="2">
    <source>
        <dbReference type="EMBL" id="TGN92576.1"/>
    </source>
</evidence>
<accession>A0A4Z1DX10</accession>
<feature type="transmembrane region" description="Helical" evidence="1">
    <location>
        <begin position="59"/>
        <end position="79"/>
    </location>
</feature>
<keyword evidence="3" id="KW-1185">Reference proteome</keyword>
<protein>
    <submittedName>
        <fullName evidence="2">Amino acid transporter</fullName>
    </submittedName>
</protein>
<comment type="caution">
    <text evidence="2">The sequence shown here is derived from an EMBL/GenBank/DDBJ whole genome shotgun (WGS) entry which is preliminary data.</text>
</comment>
<dbReference type="EMBL" id="SRRP01000001">
    <property type="protein sequence ID" value="TGN92576.1"/>
    <property type="molecule type" value="Genomic_DNA"/>
</dbReference>
<feature type="transmembrane region" description="Helical" evidence="1">
    <location>
        <begin position="151"/>
        <end position="172"/>
    </location>
</feature>
<feature type="transmembrane region" description="Helical" evidence="1">
    <location>
        <begin position="100"/>
        <end position="131"/>
    </location>
</feature>
<keyword evidence="1" id="KW-0812">Transmembrane</keyword>
<feature type="transmembrane region" description="Helical" evidence="1">
    <location>
        <begin position="219"/>
        <end position="240"/>
    </location>
</feature>
<sequence length="249" mass="28358">MYNRLTSSVFQSILKRRDTKIFLSFCLLPILVPFLAGNMEDMKTDYTNSFLSFFDITLLTQYRLTIPVLIFSILISSVFRDEIDSKIMFLYKDIKRSKIFNAKILGLFLVYILYLFGTFFATFITYYGIMLPRFGVDSNFLPSSSILVEKSILSILSVVLLNLITTVMVAMVSIKSKTLVAVLVGIFFTLFAFTAPLLIGVKYVIPTTYANALQAGEFGLTLLIIIGLSCIYFLPSYFSARKNFERIEF</sequence>
<evidence type="ECO:0000256" key="1">
    <source>
        <dbReference type="SAM" id="Phobius"/>
    </source>
</evidence>
<organism evidence="2 3">
    <name type="scientific">Streptococcus rubneri</name>
    <dbReference type="NCBI Taxonomy" id="1234680"/>
    <lineage>
        <taxon>Bacteria</taxon>
        <taxon>Bacillati</taxon>
        <taxon>Bacillota</taxon>
        <taxon>Bacilli</taxon>
        <taxon>Lactobacillales</taxon>
        <taxon>Streptococcaceae</taxon>
        <taxon>Streptococcus</taxon>
    </lineage>
</organism>
<keyword evidence="1" id="KW-1133">Transmembrane helix</keyword>
<name>A0A4Z1DX10_9STRE</name>
<dbReference type="RefSeq" id="WP_135782831.1">
    <property type="nucleotide sequence ID" value="NZ_JBDMCE010000010.1"/>
</dbReference>
<dbReference type="OrthoDB" id="2136506at2"/>
<keyword evidence="1" id="KW-0472">Membrane</keyword>
<feature type="transmembrane region" description="Helical" evidence="1">
    <location>
        <begin position="21"/>
        <end position="39"/>
    </location>
</feature>
<feature type="transmembrane region" description="Helical" evidence="1">
    <location>
        <begin position="179"/>
        <end position="199"/>
    </location>
</feature>
<evidence type="ECO:0000313" key="3">
    <source>
        <dbReference type="Proteomes" id="UP000297986"/>
    </source>
</evidence>